<accession>A0ABD1U534</accession>
<proteinExistence type="predicted"/>
<keyword evidence="3" id="KW-1185">Reference proteome</keyword>
<reference evidence="3" key="1">
    <citation type="submission" date="2024-07" db="EMBL/GenBank/DDBJ databases">
        <title>Two chromosome-level genome assemblies of Korean endemic species Abeliophyllum distichum and Forsythia ovata (Oleaceae).</title>
        <authorList>
            <person name="Jang H."/>
        </authorList>
    </citation>
    <scope>NUCLEOTIDE SEQUENCE [LARGE SCALE GENOMIC DNA]</scope>
</reference>
<organism evidence="2 3">
    <name type="scientific">Forsythia ovata</name>
    <dbReference type="NCBI Taxonomy" id="205694"/>
    <lineage>
        <taxon>Eukaryota</taxon>
        <taxon>Viridiplantae</taxon>
        <taxon>Streptophyta</taxon>
        <taxon>Embryophyta</taxon>
        <taxon>Tracheophyta</taxon>
        <taxon>Spermatophyta</taxon>
        <taxon>Magnoliopsida</taxon>
        <taxon>eudicotyledons</taxon>
        <taxon>Gunneridae</taxon>
        <taxon>Pentapetalae</taxon>
        <taxon>asterids</taxon>
        <taxon>lamiids</taxon>
        <taxon>Lamiales</taxon>
        <taxon>Oleaceae</taxon>
        <taxon>Forsythieae</taxon>
        <taxon>Forsythia</taxon>
    </lineage>
</organism>
<sequence length="389" mass="41656">MTTPLDLGIDKRYQQGTKETLVKRFFNNLLKNLKCYSAPQKKPVAPAPPRAISAPAVLPPAPPTGTGSGSEVQGSGQTVEEEDFRGEIGIQSLFDYETCEAIICMDEGGPGLKEIEITFRDLKTDELPAPPFLPPKPAPPTPLPATPAPPFLLPASPAPPASTGSGSEVQGLAKTVEEENFWGEIGKTGDGSLPDWGPKLTADIQSLFDYETCKEIICKDEGGPGWIEFESTFGDLKTGKLPTPPFLPSKPVAPTPLPATPAPPFLPPASPAPPFLPTASLAPSSGTGFGSEVQGSAKTVEEEDFWGEIGKTGDDSLPDWGPKLTADIENLFDYGTCKVIIYKDEGGPGWKEFESIFGDLKTDKDDMVDFIRNMSIVRENFIGRYSNGQ</sequence>
<name>A0ABD1U534_9LAMI</name>
<feature type="compositionally biased region" description="Pro residues" evidence="1">
    <location>
        <begin position="128"/>
        <end position="149"/>
    </location>
</feature>
<evidence type="ECO:0000256" key="1">
    <source>
        <dbReference type="SAM" id="MobiDB-lite"/>
    </source>
</evidence>
<feature type="region of interest" description="Disordered" evidence="1">
    <location>
        <begin position="40"/>
        <end position="76"/>
    </location>
</feature>
<feature type="region of interest" description="Disordered" evidence="1">
    <location>
        <begin position="126"/>
        <end position="149"/>
    </location>
</feature>
<comment type="caution">
    <text evidence="2">The sequence shown here is derived from an EMBL/GenBank/DDBJ whole genome shotgun (WGS) entry which is preliminary data.</text>
</comment>
<gene>
    <name evidence="2" type="ORF">Fot_24028</name>
</gene>
<evidence type="ECO:0000313" key="3">
    <source>
        <dbReference type="Proteomes" id="UP001604277"/>
    </source>
</evidence>
<dbReference type="EMBL" id="JBFOLJ010000007">
    <property type="protein sequence ID" value="KAL2520105.1"/>
    <property type="molecule type" value="Genomic_DNA"/>
</dbReference>
<evidence type="ECO:0000313" key="2">
    <source>
        <dbReference type="EMBL" id="KAL2520105.1"/>
    </source>
</evidence>
<dbReference type="AlphaFoldDB" id="A0ABD1U534"/>
<protein>
    <submittedName>
        <fullName evidence="2">Uncharacterized protein</fullName>
    </submittedName>
</protein>
<feature type="compositionally biased region" description="Low complexity" evidence="1">
    <location>
        <begin position="40"/>
        <end position="56"/>
    </location>
</feature>
<dbReference type="Proteomes" id="UP001604277">
    <property type="component" value="Unassembled WGS sequence"/>
</dbReference>